<keyword evidence="7 12" id="KW-0472">Membrane</keyword>
<dbReference type="GO" id="GO:0046933">
    <property type="term" value="F:proton-transporting ATP synthase activity, rotational mechanism"/>
    <property type="evidence" value="ECO:0007669"/>
    <property type="project" value="UniProtKB-UniRule"/>
</dbReference>
<evidence type="ECO:0000256" key="1">
    <source>
        <dbReference type="ARBA" id="ARBA00022448"/>
    </source>
</evidence>
<reference evidence="14 15" key="1">
    <citation type="submission" date="2016-07" db="EMBL/GenBank/DDBJ databases">
        <title>Comparative genomics of the Campylobacter concisus group.</title>
        <authorList>
            <person name="Miller W.G."/>
            <person name="Yee E."/>
            <person name="Chapman M.H."/>
            <person name="Huynh S."/>
            <person name="Bono J.L."/>
            <person name="On S.L.W."/>
            <person name="StLeger J."/>
            <person name="Foster G."/>
            <person name="Parker C.T."/>
        </authorList>
    </citation>
    <scope>NUCLEOTIDE SEQUENCE [LARGE SCALE GENOMIC DNA]</scope>
    <source>
        <strain evidence="14 15">ATCC 33238</strain>
    </source>
</reference>
<dbReference type="Pfam" id="PF00430">
    <property type="entry name" value="ATP-synt_B"/>
    <property type="match status" value="1"/>
</dbReference>
<evidence type="ECO:0000256" key="11">
    <source>
        <dbReference type="ARBA" id="ARBA00037847"/>
    </source>
</evidence>
<evidence type="ECO:0000313" key="14">
    <source>
        <dbReference type="EMBL" id="QCD47600.1"/>
    </source>
</evidence>
<dbReference type="HAMAP" id="MF_01398">
    <property type="entry name" value="ATP_synth_b_bprime"/>
    <property type="match status" value="1"/>
</dbReference>
<dbReference type="RefSeq" id="WP_002943653.1">
    <property type="nucleotide sequence ID" value="NZ_CAURIV010000006.1"/>
</dbReference>
<dbReference type="InterPro" id="IPR002146">
    <property type="entry name" value="ATP_synth_b/b'su_bac/chlpt"/>
</dbReference>
<keyword evidence="12" id="KW-1003">Cell membrane</keyword>
<evidence type="ECO:0000256" key="13">
    <source>
        <dbReference type="RuleBase" id="RU003848"/>
    </source>
</evidence>
<evidence type="ECO:0000256" key="7">
    <source>
        <dbReference type="ARBA" id="ARBA00023136"/>
    </source>
</evidence>
<evidence type="ECO:0000256" key="12">
    <source>
        <dbReference type="HAMAP-Rule" id="MF_01398"/>
    </source>
</evidence>
<comment type="function">
    <text evidence="10">Component of the F(0) channel, it forms part of the peripheral stalk, linking F(1) to F(0). The b'-subunit is a diverged and duplicated form of b found in plants and photosynthetic bacteria.</text>
</comment>
<evidence type="ECO:0000256" key="8">
    <source>
        <dbReference type="ARBA" id="ARBA00023310"/>
    </source>
</evidence>
<keyword evidence="8 12" id="KW-0066">ATP synthesis</keyword>
<dbReference type="EMBL" id="CP012543">
    <property type="protein sequence ID" value="QCD47600.1"/>
    <property type="molecule type" value="Genomic_DNA"/>
</dbReference>
<comment type="function">
    <text evidence="9 12">F(1)F(0) ATP synthase produces ATP from ADP in the presence of a proton or sodium gradient. F-type ATPases consist of two structural domains, F(1) containing the extramembraneous catalytic core and F(0) containing the membrane proton channel, linked together by a central stalk and a peripheral stalk. During catalysis, ATP synthesis in the catalytic domain of F(1) is coupled via a rotary mechanism of the central stalk subunits to proton translocation.</text>
</comment>
<keyword evidence="4 12" id="KW-0375">Hydrogen ion transport</keyword>
<evidence type="ECO:0000256" key="3">
    <source>
        <dbReference type="ARBA" id="ARBA00022692"/>
    </source>
</evidence>
<sequence>MKSKILLLLFPFVLMADGGYDIVPRTINFIIFAAILYYLIANPVKNAYKGRIESIAARLDNIEQKLKESKAKKDDAIKRVEEAKANADSLVETARKEAFLISERIKEETMQEIVNLEKSFQDQKEFEKRRMVKSVVGEILNEIFASDSVKMDQSELINIMLKRVG</sequence>
<keyword evidence="6 12" id="KW-0406">Ion transport</keyword>
<evidence type="ECO:0000256" key="9">
    <source>
        <dbReference type="ARBA" id="ARBA00025198"/>
    </source>
</evidence>
<dbReference type="GO" id="GO:0012505">
    <property type="term" value="C:endomembrane system"/>
    <property type="evidence" value="ECO:0007669"/>
    <property type="project" value="UniProtKB-SubCell"/>
</dbReference>
<protein>
    <recommendedName>
        <fullName evidence="12">ATP synthase subunit b</fullName>
    </recommendedName>
    <alternativeName>
        <fullName evidence="12">ATP synthase F(0) sector subunit b</fullName>
    </alternativeName>
    <alternativeName>
        <fullName evidence="12">ATPase subunit I</fullName>
    </alternativeName>
    <alternativeName>
        <fullName evidence="12">F-type ATPase subunit b</fullName>
        <shortName evidence="12">F-ATPase subunit b</shortName>
    </alternativeName>
</protein>
<evidence type="ECO:0000256" key="4">
    <source>
        <dbReference type="ARBA" id="ARBA00022781"/>
    </source>
</evidence>
<name>A0A6G5QPL0_CAMRE</name>
<gene>
    <name evidence="12 14" type="primary">atpF</name>
    <name evidence="14" type="ORF">CRECT_1995</name>
</gene>
<proteinExistence type="inferred from homology"/>
<comment type="subcellular location">
    <subcellularLocation>
        <location evidence="12">Cell membrane</location>
        <topology evidence="12">Single-pass membrane protein</topology>
    </subcellularLocation>
    <subcellularLocation>
        <location evidence="11">Endomembrane system</location>
        <topology evidence="11">Single-pass membrane protein</topology>
    </subcellularLocation>
</comment>
<dbReference type="GO" id="GO:0045259">
    <property type="term" value="C:proton-transporting ATP synthase complex"/>
    <property type="evidence" value="ECO:0007669"/>
    <property type="project" value="UniProtKB-KW"/>
</dbReference>
<dbReference type="GO" id="GO:0005886">
    <property type="term" value="C:plasma membrane"/>
    <property type="evidence" value="ECO:0007669"/>
    <property type="project" value="UniProtKB-SubCell"/>
</dbReference>
<keyword evidence="1 12" id="KW-0813">Transport</keyword>
<comment type="similarity">
    <text evidence="12 13">Belongs to the ATPase B chain family.</text>
</comment>
<keyword evidence="3 12" id="KW-0812">Transmembrane</keyword>
<evidence type="ECO:0000313" key="15">
    <source>
        <dbReference type="Proteomes" id="UP000502377"/>
    </source>
</evidence>
<dbReference type="KEGG" id="crx:CRECT_1995"/>
<keyword evidence="5 12" id="KW-1133">Transmembrane helix</keyword>
<evidence type="ECO:0000256" key="5">
    <source>
        <dbReference type="ARBA" id="ARBA00022989"/>
    </source>
</evidence>
<comment type="subunit">
    <text evidence="12">F-type ATPases have 2 components, F(1) - the catalytic core - and F(0) - the membrane proton channel. F(1) has five subunits: alpha(3), beta(3), gamma(1), delta(1), epsilon(1). F(0) has three main subunits: a(1), b(2) and c(10-14). The alpha and beta chains form an alternating ring which encloses part of the gamma chain. F(1) is attached to F(0) by a central stalk formed by the gamma and epsilon chains, while a peripheral stalk is formed by the delta and b chains.</text>
</comment>
<evidence type="ECO:0000256" key="2">
    <source>
        <dbReference type="ARBA" id="ARBA00022547"/>
    </source>
</evidence>
<evidence type="ECO:0000256" key="10">
    <source>
        <dbReference type="ARBA" id="ARBA00025614"/>
    </source>
</evidence>
<dbReference type="Proteomes" id="UP000502377">
    <property type="component" value="Chromosome"/>
</dbReference>
<feature type="transmembrane region" description="Helical" evidence="12">
    <location>
        <begin position="26"/>
        <end position="44"/>
    </location>
</feature>
<dbReference type="AlphaFoldDB" id="A0A6G5QPL0"/>
<organism evidence="14 15">
    <name type="scientific">Campylobacter rectus</name>
    <name type="common">Wolinella recta</name>
    <dbReference type="NCBI Taxonomy" id="203"/>
    <lineage>
        <taxon>Bacteria</taxon>
        <taxon>Pseudomonadati</taxon>
        <taxon>Campylobacterota</taxon>
        <taxon>Epsilonproteobacteria</taxon>
        <taxon>Campylobacterales</taxon>
        <taxon>Campylobacteraceae</taxon>
        <taxon>Campylobacter</taxon>
    </lineage>
</organism>
<dbReference type="NCBIfam" id="NF006292">
    <property type="entry name" value="PRK08475.1"/>
    <property type="match status" value="1"/>
</dbReference>
<dbReference type="CDD" id="cd06503">
    <property type="entry name" value="ATP-synt_Fo_b"/>
    <property type="match status" value="1"/>
</dbReference>
<evidence type="ECO:0000256" key="6">
    <source>
        <dbReference type="ARBA" id="ARBA00023065"/>
    </source>
</evidence>
<keyword evidence="2 12" id="KW-0138">CF(0)</keyword>
<accession>A0A6G5QPL0</accession>